<evidence type="ECO:0000256" key="1">
    <source>
        <dbReference type="ARBA" id="ARBA00004651"/>
    </source>
</evidence>
<dbReference type="InterPro" id="IPR033479">
    <property type="entry name" value="dCache_1"/>
</dbReference>
<dbReference type="Pfam" id="PF00672">
    <property type="entry name" value="HAMP"/>
    <property type="match status" value="1"/>
</dbReference>
<dbReference type="PROSITE" id="PS50111">
    <property type="entry name" value="CHEMOTAXIS_TRANSDUC_2"/>
    <property type="match status" value="1"/>
</dbReference>
<keyword evidence="14" id="KW-1185">Reference proteome</keyword>
<evidence type="ECO:0000313" key="13">
    <source>
        <dbReference type="EMBL" id="MBB5225115.1"/>
    </source>
</evidence>
<dbReference type="SUPFAM" id="SSF58104">
    <property type="entry name" value="Methyl-accepting chemotaxis protein (MCP) signaling domain"/>
    <property type="match status" value="1"/>
</dbReference>
<organism evidence="13 14">
    <name type="scientific">Treponema ruminis</name>
    <dbReference type="NCBI Taxonomy" id="744515"/>
    <lineage>
        <taxon>Bacteria</taxon>
        <taxon>Pseudomonadati</taxon>
        <taxon>Spirochaetota</taxon>
        <taxon>Spirochaetia</taxon>
        <taxon>Spirochaetales</taxon>
        <taxon>Treponemataceae</taxon>
        <taxon>Treponema</taxon>
    </lineage>
</organism>
<dbReference type="GO" id="GO:0006935">
    <property type="term" value="P:chemotaxis"/>
    <property type="evidence" value="ECO:0007669"/>
    <property type="project" value="UniProtKB-KW"/>
</dbReference>
<dbReference type="PANTHER" id="PTHR32089:SF112">
    <property type="entry name" value="LYSOZYME-LIKE PROTEIN-RELATED"/>
    <property type="match status" value="1"/>
</dbReference>
<dbReference type="PANTHER" id="PTHR32089">
    <property type="entry name" value="METHYL-ACCEPTING CHEMOTAXIS PROTEIN MCPB"/>
    <property type="match status" value="1"/>
</dbReference>
<dbReference type="GO" id="GO:0004888">
    <property type="term" value="F:transmembrane signaling receptor activity"/>
    <property type="evidence" value="ECO:0007669"/>
    <property type="project" value="InterPro"/>
</dbReference>
<keyword evidence="6 10" id="KW-0472">Membrane</keyword>
<keyword evidence="7 9" id="KW-0807">Transducer</keyword>
<keyword evidence="2" id="KW-1003">Cell membrane</keyword>
<sequence length="698" mass="75618">MNEKTKTKKQGKLVYYIVGITVVIVAALTSVQILVVKGRTKQSVAYSYEINCRKISEAYADVVSIRLSEYIKQMRMYTEADVTQTEDPHQIQEWLVAHAKSRTPDFDRIGYIDDKGDFYNDQNKVTNVKDRVYFQAIMVQGNDTNIDDPVTSKSTGSTIIHVSQAAKKDGRTIGFYSAVVGVNKLTEFIKTIQLGQTGYAILFNSEGDVIATSAPETDEESKNTLFAALQPVIQALKQKQSGYMWIDAGKLGKQYATYQPVENADWGFAFIIDERQVYATANEISITLVFAGIILGIALVLGIGAGIFHSLKPLQKVQSSIDEIASGKADLTQRITGAAANVNNEIGGVVKGFNKFTEKLHSIVSDVKGSKEILAAAGEDLDVSMQETSASITEIIANITSVHNQISCQGDSVSQTAGAVNEIASNIESLERMIANQSQSVSNASSAVEEMIGNIASVNNSVDKMAHSFDSLTEDAKSGAEKQVHVNDRIHEIEQQSQMLQEANAAIAAIASQTNLLAMNAAIEAAHAGDAGKGFAVVADEIRKLSETSTIQSKTIGDQLSSIKESINSVVAASQESSDAFNSVTEKIHDTDQLVRQIKSAMEEQQEGSKQITDSLQSMNDSTIEVRTASEEMSIGNKQILDEVRNLQNATTVMKASMEEMAVGAKKINETGAALSEIAEKMKNSIEQIGTQIDQFKV</sequence>
<dbReference type="Pfam" id="PF00015">
    <property type="entry name" value="MCPsignal"/>
    <property type="match status" value="1"/>
</dbReference>
<dbReference type="Gene3D" id="6.10.340.10">
    <property type="match status" value="1"/>
</dbReference>
<dbReference type="SMART" id="SM00304">
    <property type="entry name" value="HAMP"/>
    <property type="match status" value="1"/>
</dbReference>
<dbReference type="GO" id="GO:0007165">
    <property type="term" value="P:signal transduction"/>
    <property type="evidence" value="ECO:0007669"/>
    <property type="project" value="UniProtKB-KW"/>
</dbReference>
<dbReference type="PROSITE" id="PS50885">
    <property type="entry name" value="HAMP"/>
    <property type="match status" value="1"/>
</dbReference>
<feature type="domain" description="HAMP" evidence="12">
    <location>
        <begin position="308"/>
        <end position="365"/>
    </location>
</feature>
<feature type="transmembrane region" description="Helical" evidence="10">
    <location>
        <begin position="284"/>
        <end position="308"/>
    </location>
</feature>
<evidence type="ECO:0000256" key="9">
    <source>
        <dbReference type="PROSITE-ProRule" id="PRU00284"/>
    </source>
</evidence>
<evidence type="ECO:0000259" key="12">
    <source>
        <dbReference type="PROSITE" id="PS50885"/>
    </source>
</evidence>
<dbReference type="Proteomes" id="UP000518887">
    <property type="component" value="Unassembled WGS sequence"/>
</dbReference>
<dbReference type="InterPro" id="IPR003660">
    <property type="entry name" value="HAMP_dom"/>
</dbReference>
<evidence type="ECO:0000256" key="8">
    <source>
        <dbReference type="ARBA" id="ARBA00029447"/>
    </source>
</evidence>
<evidence type="ECO:0000256" key="5">
    <source>
        <dbReference type="ARBA" id="ARBA00022989"/>
    </source>
</evidence>
<dbReference type="CDD" id="cd06225">
    <property type="entry name" value="HAMP"/>
    <property type="match status" value="1"/>
</dbReference>
<keyword evidence="4 10" id="KW-0812">Transmembrane</keyword>
<dbReference type="GO" id="GO:0005886">
    <property type="term" value="C:plasma membrane"/>
    <property type="evidence" value="ECO:0007669"/>
    <property type="project" value="UniProtKB-SubCell"/>
</dbReference>
<evidence type="ECO:0000256" key="6">
    <source>
        <dbReference type="ARBA" id="ARBA00023136"/>
    </source>
</evidence>
<comment type="similarity">
    <text evidence="8">Belongs to the methyl-accepting chemotaxis (MCP) protein family.</text>
</comment>
<dbReference type="Gene3D" id="1.10.287.950">
    <property type="entry name" value="Methyl-accepting chemotaxis protein"/>
    <property type="match status" value="1"/>
</dbReference>
<feature type="domain" description="Methyl-accepting transducer" evidence="11">
    <location>
        <begin position="412"/>
        <end position="634"/>
    </location>
</feature>
<dbReference type="RefSeq" id="WP_184657046.1">
    <property type="nucleotide sequence ID" value="NZ_CP031518.1"/>
</dbReference>
<evidence type="ECO:0000259" key="11">
    <source>
        <dbReference type="PROSITE" id="PS50111"/>
    </source>
</evidence>
<dbReference type="InterPro" id="IPR004089">
    <property type="entry name" value="MCPsignal_dom"/>
</dbReference>
<evidence type="ECO:0000256" key="4">
    <source>
        <dbReference type="ARBA" id="ARBA00022692"/>
    </source>
</evidence>
<protein>
    <submittedName>
        <fullName evidence="13">Methyl-accepting chemotaxis protein</fullName>
    </submittedName>
</protein>
<comment type="subcellular location">
    <subcellularLocation>
        <location evidence="1">Cell membrane</location>
        <topology evidence="1">Multi-pass membrane protein</topology>
    </subcellularLocation>
</comment>
<dbReference type="EMBL" id="JACHFQ010000001">
    <property type="protein sequence ID" value="MBB5225115.1"/>
    <property type="molecule type" value="Genomic_DNA"/>
</dbReference>
<dbReference type="Gene3D" id="3.30.450.20">
    <property type="entry name" value="PAS domain"/>
    <property type="match status" value="1"/>
</dbReference>
<reference evidence="13 14" key="1">
    <citation type="submission" date="2020-08" db="EMBL/GenBank/DDBJ databases">
        <title>Genomic Encyclopedia of Type Strains, Phase IV (KMG-IV): sequencing the most valuable type-strain genomes for metagenomic binning, comparative biology and taxonomic classification.</title>
        <authorList>
            <person name="Goeker M."/>
        </authorList>
    </citation>
    <scope>NUCLEOTIDE SEQUENCE [LARGE SCALE GENOMIC DNA]</scope>
    <source>
        <strain evidence="13 14">DSM 103462</strain>
    </source>
</reference>
<dbReference type="AlphaFoldDB" id="A0A7W8G7B0"/>
<comment type="caution">
    <text evidence="13">The sequence shown here is derived from an EMBL/GenBank/DDBJ whole genome shotgun (WGS) entry which is preliminary data.</text>
</comment>
<accession>A0A7W8G7B0</accession>
<dbReference type="CDD" id="cd12912">
    <property type="entry name" value="PDC2_MCP_like"/>
    <property type="match status" value="1"/>
</dbReference>
<dbReference type="CDD" id="cd12914">
    <property type="entry name" value="PDC1_DGC_like"/>
    <property type="match status" value="1"/>
</dbReference>
<dbReference type="SMART" id="SM00283">
    <property type="entry name" value="MA"/>
    <property type="match status" value="1"/>
</dbReference>
<dbReference type="Pfam" id="PF02743">
    <property type="entry name" value="dCache_1"/>
    <property type="match status" value="1"/>
</dbReference>
<evidence type="ECO:0000313" key="14">
    <source>
        <dbReference type="Proteomes" id="UP000518887"/>
    </source>
</evidence>
<feature type="transmembrane region" description="Helical" evidence="10">
    <location>
        <begin position="13"/>
        <end position="35"/>
    </location>
</feature>
<evidence type="ECO:0000256" key="10">
    <source>
        <dbReference type="SAM" id="Phobius"/>
    </source>
</evidence>
<gene>
    <name evidence="13" type="ORF">HNP76_000455</name>
</gene>
<keyword evidence="5 10" id="KW-1133">Transmembrane helix</keyword>
<evidence type="ECO:0000256" key="7">
    <source>
        <dbReference type="ARBA" id="ARBA00023224"/>
    </source>
</evidence>
<name>A0A7W8G7B0_9SPIR</name>
<keyword evidence="3" id="KW-0145">Chemotaxis</keyword>
<proteinExistence type="inferred from homology"/>
<dbReference type="InterPro" id="IPR004090">
    <property type="entry name" value="Chemotax_Me-accpt_rcpt"/>
</dbReference>
<evidence type="ECO:0000256" key="2">
    <source>
        <dbReference type="ARBA" id="ARBA00022475"/>
    </source>
</evidence>
<evidence type="ECO:0000256" key="3">
    <source>
        <dbReference type="ARBA" id="ARBA00022500"/>
    </source>
</evidence>
<dbReference type="PRINTS" id="PR00260">
    <property type="entry name" value="CHEMTRNSDUCR"/>
</dbReference>